<evidence type="ECO:0000313" key="2">
    <source>
        <dbReference type="EMBL" id="KAL3077845.1"/>
    </source>
</evidence>
<gene>
    <name evidence="2" type="ORF">niasHT_039695</name>
</gene>
<dbReference type="Proteomes" id="UP001620626">
    <property type="component" value="Unassembled WGS sequence"/>
</dbReference>
<organism evidence="2 3">
    <name type="scientific">Heterodera trifolii</name>
    <dbReference type="NCBI Taxonomy" id="157864"/>
    <lineage>
        <taxon>Eukaryota</taxon>
        <taxon>Metazoa</taxon>
        <taxon>Ecdysozoa</taxon>
        <taxon>Nematoda</taxon>
        <taxon>Chromadorea</taxon>
        <taxon>Rhabditida</taxon>
        <taxon>Tylenchina</taxon>
        <taxon>Tylenchomorpha</taxon>
        <taxon>Tylenchoidea</taxon>
        <taxon>Heteroderidae</taxon>
        <taxon>Heteroderinae</taxon>
        <taxon>Heterodera</taxon>
    </lineage>
</organism>
<keyword evidence="3" id="KW-1185">Reference proteome</keyword>
<dbReference type="AlphaFoldDB" id="A0ABD2IJV3"/>
<feature type="region of interest" description="Disordered" evidence="1">
    <location>
        <begin position="1"/>
        <end position="28"/>
    </location>
</feature>
<dbReference type="InterPro" id="IPR023398">
    <property type="entry name" value="TIF_eIF4e-like"/>
</dbReference>
<accession>A0ABD2IJV3</accession>
<evidence type="ECO:0000313" key="3">
    <source>
        <dbReference type="Proteomes" id="UP001620626"/>
    </source>
</evidence>
<name>A0ABD2IJV3_9BILA</name>
<proteinExistence type="predicted"/>
<sequence length="373" mass="41327">MPSNSVPFDEGKQQKMAEKNKSIPSSSISKFAPFSSSAAAEIPPEIAALSQLSISDSPKEPSLAVSTNWTVWRYECRDLPEHRCQAKPCQFCEQVSKLKGVAKGKLSESTDRWDSYLKREKSYDDEHILTKVMEGFSPSKLAKDVFFNKKLGVALFRGDIEPKSESAENANGIVFQLLLLATSGRRSVALVSKFDTIFSQTLRLTLDLPSSVGRHVNGIFLRCEMNPGKNLEKEANAYGNLMDLPFMAKIEVWIRDRADKALVWEKLITKIQAKVDELALPSAACRNFFPMNRLENWAKKKGGREGGAQNLSAPRGGNGILVFGPNGEARELDEEEENEWAGGIFEYPPITAPIAGRGEKKGPKQRKNGTSNK</sequence>
<feature type="compositionally biased region" description="Basic and acidic residues" evidence="1">
    <location>
        <begin position="9"/>
        <end position="21"/>
    </location>
</feature>
<dbReference type="Gene3D" id="3.30.760.10">
    <property type="entry name" value="RNA Cap, Translation Initiation Factor Eif4e"/>
    <property type="match status" value="1"/>
</dbReference>
<feature type="region of interest" description="Disordered" evidence="1">
    <location>
        <begin position="301"/>
        <end position="320"/>
    </location>
</feature>
<evidence type="ECO:0000256" key="1">
    <source>
        <dbReference type="SAM" id="MobiDB-lite"/>
    </source>
</evidence>
<comment type="caution">
    <text evidence="2">The sequence shown here is derived from an EMBL/GenBank/DDBJ whole genome shotgun (WGS) entry which is preliminary data.</text>
</comment>
<reference evidence="2 3" key="1">
    <citation type="submission" date="2024-10" db="EMBL/GenBank/DDBJ databases">
        <authorList>
            <person name="Kim D."/>
        </authorList>
    </citation>
    <scope>NUCLEOTIDE SEQUENCE [LARGE SCALE GENOMIC DNA]</scope>
    <source>
        <strain evidence="2">BH-2024</strain>
    </source>
</reference>
<feature type="region of interest" description="Disordered" evidence="1">
    <location>
        <begin position="349"/>
        <end position="373"/>
    </location>
</feature>
<dbReference type="EMBL" id="JBICBT010001219">
    <property type="protein sequence ID" value="KAL3077845.1"/>
    <property type="molecule type" value="Genomic_DNA"/>
</dbReference>
<protein>
    <submittedName>
        <fullName evidence="2">Uncharacterized protein</fullName>
    </submittedName>
</protein>